<proteinExistence type="inferred from homology"/>
<reference evidence="5 6" key="1">
    <citation type="submission" date="2019-02" db="EMBL/GenBank/DDBJ databases">
        <title>Deep-cultivation of Planctomycetes and their phenomic and genomic characterization uncovers novel biology.</title>
        <authorList>
            <person name="Wiegand S."/>
            <person name="Jogler M."/>
            <person name="Boedeker C."/>
            <person name="Pinto D."/>
            <person name="Vollmers J."/>
            <person name="Rivas-Marin E."/>
            <person name="Kohn T."/>
            <person name="Peeters S.H."/>
            <person name="Heuer A."/>
            <person name="Rast P."/>
            <person name="Oberbeckmann S."/>
            <person name="Bunk B."/>
            <person name="Jeske O."/>
            <person name="Meyerdierks A."/>
            <person name="Storesund J.E."/>
            <person name="Kallscheuer N."/>
            <person name="Luecker S."/>
            <person name="Lage O.M."/>
            <person name="Pohl T."/>
            <person name="Merkel B.J."/>
            <person name="Hornburger P."/>
            <person name="Mueller R.-W."/>
            <person name="Bruemmer F."/>
            <person name="Labrenz M."/>
            <person name="Spormann A.M."/>
            <person name="Op Den Camp H."/>
            <person name="Overmann J."/>
            <person name="Amann R."/>
            <person name="Jetten M.S.M."/>
            <person name="Mascher T."/>
            <person name="Medema M.H."/>
            <person name="Devos D.P."/>
            <person name="Kaster A.-K."/>
            <person name="Ovreas L."/>
            <person name="Rohde M."/>
            <person name="Galperin M.Y."/>
            <person name="Jogler C."/>
        </authorList>
    </citation>
    <scope>NUCLEOTIDE SEQUENCE [LARGE SCALE GENOMIC DNA]</scope>
    <source>
        <strain evidence="5 6">V7</strain>
    </source>
</reference>
<evidence type="ECO:0000259" key="4">
    <source>
        <dbReference type="Pfam" id="PF00534"/>
    </source>
</evidence>
<gene>
    <name evidence="5" type="primary">glgA_3</name>
    <name evidence="5" type="ORF">V7x_51190</name>
</gene>
<dbReference type="EC" id="2.4.1.21" evidence="5"/>
<accession>A0A5C6FPP9</accession>
<dbReference type="PANTHER" id="PTHR12526:SF640">
    <property type="entry name" value="COLANIC ACID BIOSYNTHESIS GLYCOSYLTRANSFERASE WCAL-RELATED"/>
    <property type="match status" value="1"/>
</dbReference>
<organism evidence="5 6">
    <name type="scientific">Crateriforma conspicua</name>
    <dbReference type="NCBI Taxonomy" id="2527996"/>
    <lineage>
        <taxon>Bacteria</taxon>
        <taxon>Pseudomonadati</taxon>
        <taxon>Planctomycetota</taxon>
        <taxon>Planctomycetia</taxon>
        <taxon>Planctomycetales</taxon>
        <taxon>Planctomycetaceae</taxon>
        <taxon>Crateriforma</taxon>
    </lineage>
</organism>
<dbReference type="Proteomes" id="UP000316476">
    <property type="component" value="Unassembled WGS sequence"/>
</dbReference>
<evidence type="ECO:0000313" key="6">
    <source>
        <dbReference type="Proteomes" id="UP000316476"/>
    </source>
</evidence>
<dbReference type="AlphaFoldDB" id="A0A5C6FPP9"/>
<evidence type="ECO:0000256" key="3">
    <source>
        <dbReference type="ARBA" id="ARBA00022679"/>
    </source>
</evidence>
<keyword evidence="2 5" id="KW-0328">Glycosyltransferase</keyword>
<protein>
    <submittedName>
        <fullName evidence="5">Capsular glucan synthase</fullName>
        <ecNumber evidence="5">2.4.1.21</ecNumber>
    </submittedName>
</protein>
<dbReference type="RefSeq" id="WP_146415996.1">
    <property type="nucleotide sequence ID" value="NZ_SJPZ01000002.1"/>
</dbReference>
<dbReference type="InterPro" id="IPR001296">
    <property type="entry name" value="Glyco_trans_1"/>
</dbReference>
<dbReference type="OrthoDB" id="440232at2"/>
<comment type="caution">
    <text evidence="5">The sequence shown here is derived from an EMBL/GenBank/DDBJ whole genome shotgun (WGS) entry which is preliminary data.</text>
</comment>
<feature type="domain" description="Glycosyl transferase family 1" evidence="4">
    <location>
        <begin position="165"/>
        <end position="327"/>
    </location>
</feature>
<dbReference type="CDD" id="cd03801">
    <property type="entry name" value="GT4_PimA-like"/>
    <property type="match status" value="1"/>
</dbReference>
<name>A0A5C6FPP9_9PLAN</name>
<evidence type="ECO:0000256" key="1">
    <source>
        <dbReference type="ARBA" id="ARBA00009481"/>
    </source>
</evidence>
<dbReference type="GO" id="GO:0009011">
    <property type="term" value="F:alpha-1,4-glucan glucosyltransferase (ADP-glucose donor) activity"/>
    <property type="evidence" value="ECO:0007669"/>
    <property type="project" value="UniProtKB-EC"/>
</dbReference>
<dbReference type="EMBL" id="SJPZ01000002">
    <property type="protein sequence ID" value="TWU63379.1"/>
    <property type="molecule type" value="Genomic_DNA"/>
</dbReference>
<evidence type="ECO:0000256" key="2">
    <source>
        <dbReference type="ARBA" id="ARBA00022676"/>
    </source>
</evidence>
<dbReference type="Gene3D" id="3.40.50.2000">
    <property type="entry name" value="Glycogen Phosphorylase B"/>
    <property type="match status" value="2"/>
</dbReference>
<dbReference type="SUPFAM" id="SSF53756">
    <property type="entry name" value="UDP-Glycosyltransferase/glycogen phosphorylase"/>
    <property type="match status" value="1"/>
</dbReference>
<evidence type="ECO:0000313" key="5">
    <source>
        <dbReference type="EMBL" id="TWU63379.1"/>
    </source>
</evidence>
<sequence>MTHQVEDTELIIGDWHHRFTGVSATIATMLPEMADKERLAVLSGRESPYPRVGMWQAIQLCWRRPVQKPFRILHARRNIELWLGLLLRKILRRPVRVVFTSAAKRRHSAVPRFLISTADVRIATTDEAASHLRDVAAVIPHGVNCQKFRPADDRTGVLRSFGIRQQKAAAIVGRIRPEKGTDLFVEAMIPVLQQRRDVAACLVGTATQKFAEFADDLKKRIHEAGVTDQVYWMNQLGHDDLARLLSGISMCVAPARYEGFGLVPLEAMACQAAVVASMTGAYPQIVVPEKTGLLVDCGDADGLSQAIARLLDDDTLRISMGQAGRQRVIDHYSAELESQRIREVYQNLWNKAA</sequence>
<dbReference type="Pfam" id="PF00534">
    <property type="entry name" value="Glycos_transf_1"/>
    <property type="match status" value="1"/>
</dbReference>
<keyword evidence="3 5" id="KW-0808">Transferase</keyword>
<dbReference type="PANTHER" id="PTHR12526">
    <property type="entry name" value="GLYCOSYLTRANSFERASE"/>
    <property type="match status" value="1"/>
</dbReference>
<comment type="similarity">
    <text evidence="1">Belongs to the glycosyltransferase group 1 family. Glycosyltransferase 4 subfamily.</text>
</comment>